<dbReference type="AlphaFoldDB" id="A0A9Q5Z555"/>
<organism evidence="1 2">
    <name type="scientific">Nostoc linckia z8</name>
    <dbReference type="NCBI Taxonomy" id="1628746"/>
    <lineage>
        <taxon>Bacteria</taxon>
        <taxon>Bacillati</taxon>
        <taxon>Cyanobacteriota</taxon>
        <taxon>Cyanophyceae</taxon>
        <taxon>Nostocales</taxon>
        <taxon>Nostocaceae</taxon>
        <taxon>Nostoc</taxon>
    </lineage>
</organism>
<dbReference type="InterPro" id="IPR014951">
    <property type="entry name" value="DUF1822"/>
</dbReference>
<protein>
    <recommendedName>
        <fullName evidence="3">DUF1822 family protein</fullName>
    </recommendedName>
</protein>
<evidence type="ECO:0008006" key="3">
    <source>
        <dbReference type="Google" id="ProtNLM"/>
    </source>
</evidence>
<evidence type="ECO:0000313" key="2">
    <source>
        <dbReference type="Proteomes" id="UP000222310"/>
    </source>
</evidence>
<proteinExistence type="predicted"/>
<comment type="caution">
    <text evidence="1">The sequence shown here is derived from an EMBL/GenBank/DDBJ whole genome shotgun (WGS) entry which is preliminary data.</text>
</comment>
<dbReference type="Proteomes" id="UP000222310">
    <property type="component" value="Unassembled WGS sequence"/>
</dbReference>
<name>A0A9Q5Z555_NOSLI</name>
<sequence length="418" mass="47414">MKSMFNLMELASNNTKHLWLKIGVTEQKRAWQYSQQHHSNPIARYNSYLNHLCLDSFISWLEDWLQEESAPQPSVWPGKNTLPTILEVVNGIAIQLGETRLILLPTETTDLEELSVPQEWVDIPSWVADYYLAVQVNLDDEDECWMAVRGFATHRQLKNEARYNQSDRTYSLAVDELTENFTILLATLGLNFRAEVPPLATLSTVEAQDLLRTLANPSIYSPRLHADVSFSQWAALIGNEQWRQQLYNQRLGLLQSEVSPVADIVPNKIQVNLNQWFDKVFEIGWQSIDTLINTSQLGNLAFATRSFNTSRISGVNGAKLIDLGMQLGEQSVVLLVVLTEEAEGKIGVLVQVHPVGNQKYLLPHLKLALSSSGETLQVVESRTQDYYISLNRFKCMRETSFSIQLILGDFSITEDFVV</sequence>
<dbReference type="EMBL" id="LAHD01000178">
    <property type="protein sequence ID" value="PHJ93831.1"/>
    <property type="molecule type" value="Genomic_DNA"/>
</dbReference>
<dbReference type="Pfam" id="PF08852">
    <property type="entry name" value="DUF1822"/>
    <property type="match status" value="1"/>
</dbReference>
<evidence type="ECO:0000313" key="1">
    <source>
        <dbReference type="EMBL" id="PHJ93831.1"/>
    </source>
</evidence>
<gene>
    <name evidence="1" type="ORF">VF08_34810</name>
</gene>
<reference evidence="1 2" key="1">
    <citation type="submission" date="2015-02" db="EMBL/GenBank/DDBJ databases">
        <title>Nostoc linckia genome annotation.</title>
        <authorList>
            <person name="Zhou Z."/>
        </authorList>
    </citation>
    <scope>NUCLEOTIDE SEQUENCE [LARGE SCALE GENOMIC DNA]</scope>
    <source>
        <strain evidence="2">z8</strain>
    </source>
</reference>
<accession>A0A9Q5Z555</accession>